<organism evidence="2 3">
    <name type="scientific">Truncatella angustata</name>
    <dbReference type="NCBI Taxonomy" id="152316"/>
    <lineage>
        <taxon>Eukaryota</taxon>
        <taxon>Fungi</taxon>
        <taxon>Dikarya</taxon>
        <taxon>Ascomycota</taxon>
        <taxon>Pezizomycotina</taxon>
        <taxon>Sordariomycetes</taxon>
        <taxon>Xylariomycetidae</taxon>
        <taxon>Amphisphaeriales</taxon>
        <taxon>Sporocadaceae</taxon>
        <taxon>Truncatella</taxon>
    </lineage>
</organism>
<proteinExistence type="predicted"/>
<dbReference type="SUPFAM" id="SSF47954">
    <property type="entry name" value="Cyclin-like"/>
    <property type="match status" value="1"/>
</dbReference>
<gene>
    <name evidence="2" type="ORF">BKA67DRAFT_518905</name>
</gene>
<dbReference type="GO" id="GO:0005634">
    <property type="term" value="C:nucleus"/>
    <property type="evidence" value="ECO:0007669"/>
    <property type="project" value="TreeGrafter"/>
</dbReference>
<accession>A0A9P8ZWV8</accession>
<evidence type="ECO:0000259" key="1">
    <source>
        <dbReference type="Pfam" id="PF00134"/>
    </source>
</evidence>
<dbReference type="InterPro" id="IPR006671">
    <property type="entry name" value="Cyclin_N"/>
</dbReference>
<dbReference type="InterPro" id="IPR013922">
    <property type="entry name" value="Cyclin_PHO80-like"/>
</dbReference>
<dbReference type="RefSeq" id="XP_045957723.1">
    <property type="nucleotide sequence ID" value="XM_046098049.1"/>
</dbReference>
<evidence type="ECO:0000313" key="3">
    <source>
        <dbReference type="Proteomes" id="UP000758603"/>
    </source>
</evidence>
<dbReference type="GO" id="GO:0016538">
    <property type="term" value="F:cyclin-dependent protein serine/threonine kinase regulator activity"/>
    <property type="evidence" value="ECO:0007669"/>
    <property type="project" value="TreeGrafter"/>
</dbReference>
<sequence length="169" mass="19804">MPFSDTILDYLVQKTYNAIPRNARLNTSVQPIGSATPPPLRNFISHLSREVNVPILTWIATTVYLDRLKPKLGSTRETLRCTAHRIFLASLIITAKYLDDDYRINKDWEKHSYMRFNHRLSWFTLGDINLMELEVLSLLDWNLTISALEVYRRSETFFNSRHNVMSENI</sequence>
<dbReference type="AlphaFoldDB" id="A0A9P8ZWV8"/>
<dbReference type="Gene3D" id="1.10.472.10">
    <property type="entry name" value="Cyclin-like"/>
    <property type="match status" value="1"/>
</dbReference>
<dbReference type="CDD" id="cd20557">
    <property type="entry name" value="CYCLIN_ScPCL1-like"/>
    <property type="match status" value="1"/>
</dbReference>
<dbReference type="GO" id="GO:0000307">
    <property type="term" value="C:cyclin-dependent protein kinase holoenzyme complex"/>
    <property type="evidence" value="ECO:0007669"/>
    <property type="project" value="TreeGrafter"/>
</dbReference>
<evidence type="ECO:0000313" key="2">
    <source>
        <dbReference type="EMBL" id="KAH6653446.1"/>
    </source>
</evidence>
<dbReference type="GeneID" id="70126941"/>
<dbReference type="PANTHER" id="PTHR15615:SF10">
    <property type="entry name" value="PHO85 CYCLIN-2-RELATED"/>
    <property type="match status" value="1"/>
</dbReference>
<dbReference type="Pfam" id="PF00134">
    <property type="entry name" value="Cyclin_N"/>
    <property type="match status" value="1"/>
</dbReference>
<name>A0A9P8ZWV8_9PEZI</name>
<comment type="caution">
    <text evidence="2">The sequence shown here is derived from an EMBL/GenBank/DDBJ whole genome shotgun (WGS) entry which is preliminary data.</text>
</comment>
<feature type="domain" description="Cyclin N-terminal" evidence="1">
    <location>
        <begin position="7"/>
        <end position="144"/>
    </location>
</feature>
<dbReference type="InterPro" id="IPR036915">
    <property type="entry name" value="Cyclin-like_sf"/>
</dbReference>
<dbReference type="PANTHER" id="PTHR15615">
    <property type="match status" value="1"/>
</dbReference>
<keyword evidence="3" id="KW-1185">Reference proteome</keyword>
<protein>
    <recommendedName>
        <fullName evidence="1">Cyclin N-terminal domain-containing protein</fullName>
    </recommendedName>
</protein>
<dbReference type="OrthoDB" id="10250320at2759"/>
<reference evidence="2" key="1">
    <citation type="journal article" date="2021" name="Nat. Commun.">
        <title>Genetic determinants of endophytism in the Arabidopsis root mycobiome.</title>
        <authorList>
            <person name="Mesny F."/>
            <person name="Miyauchi S."/>
            <person name="Thiergart T."/>
            <person name="Pickel B."/>
            <person name="Atanasova L."/>
            <person name="Karlsson M."/>
            <person name="Huettel B."/>
            <person name="Barry K.W."/>
            <person name="Haridas S."/>
            <person name="Chen C."/>
            <person name="Bauer D."/>
            <person name="Andreopoulos W."/>
            <person name="Pangilinan J."/>
            <person name="LaButti K."/>
            <person name="Riley R."/>
            <person name="Lipzen A."/>
            <person name="Clum A."/>
            <person name="Drula E."/>
            <person name="Henrissat B."/>
            <person name="Kohler A."/>
            <person name="Grigoriev I.V."/>
            <person name="Martin F.M."/>
            <person name="Hacquard S."/>
        </authorList>
    </citation>
    <scope>NUCLEOTIDE SEQUENCE</scope>
    <source>
        <strain evidence="2">MPI-SDFR-AT-0073</strain>
    </source>
</reference>
<dbReference type="EMBL" id="JAGPXC010000005">
    <property type="protein sequence ID" value="KAH6653446.1"/>
    <property type="molecule type" value="Genomic_DNA"/>
</dbReference>
<dbReference type="Proteomes" id="UP000758603">
    <property type="component" value="Unassembled WGS sequence"/>
</dbReference>
<dbReference type="GO" id="GO:0019901">
    <property type="term" value="F:protein kinase binding"/>
    <property type="evidence" value="ECO:0007669"/>
    <property type="project" value="InterPro"/>
</dbReference>